<protein>
    <submittedName>
        <fullName evidence="1">Uncharacterized protein</fullName>
    </submittedName>
</protein>
<evidence type="ECO:0000313" key="1">
    <source>
        <dbReference type="EMBL" id="DAD87366.1"/>
    </source>
</evidence>
<sequence>MSKNLIPQIAHMLGVELGEEFKIKGYGELTCTITDDKGLMAADDSSETGWTLANALFVVLLNGKAEIVKIPWKPKMYEEYWTFGKLGKQWTVGTLSWKELPYEILLLSKGWVYRTRAEAKTALPAVAKEMGVEFIV</sequence>
<accession>A0A8S5MYB5</accession>
<proteinExistence type="predicted"/>
<organism evidence="1">
    <name type="scientific">Myoviridae sp. ctCop38</name>
    <dbReference type="NCBI Taxonomy" id="2826632"/>
    <lineage>
        <taxon>Viruses</taxon>
        <taxon>Duplodnaviria</taxon>
        <taxon>Heunggongvirae</taxon>
        <taxon>Uroviricota</taxon>
        <taxon>Caudoviricetes</taxon>
    </lineage>
</organism>
<name>A0A8S5MYB5_9CAUD</name>
<reference evidence="1" key="1">
    <citation type="journal article" date="2021" name="Proc. Natl. Acad. Sci. U.S.A.">
        <title>A Catalog of Tens of Thousands of Viruses from Human Metagenomes Reveals Hidden Associations with Chronic Diseases.</title>
        <authorList>
            <person name="Tisza M.J."/>
            <person name="Buck C.B."/>
        </authorList>
    </citation>
    <scope>NUCLEOTIDE SEQUENCE</scope>
    <source>
        <strain evidence="1">CtCop38</strain>
    </source>
</reference>
<dbReference type="EMBL" id="BK015019">
    <property type="protein sequence ID" value="DAD87366.1"/>
    <property type="molecule type" value="Genomic_DNA"/>
</dbReference>